<feature type="region of interest" description="Disordered" evidence="2">
    <location>
        <begin position="1"/>
        <end position="41"/>
    </location>
</feature>
<gene>
    <name evidence="3" type="ORF">fugu_015417</name>
</gene>
<keyword evidence="4" id="KW-1185">Reference proteome</keyword>
<keyword evidence="1" id="KW-0175">Coiled coil</keyword>
<evidence type="ECO:0000313" key="3">
    <source>
        <dbReference type="EMBL" id="TNM97261.1"/>
    </source>
</evidence>
<feature type="region of interest" description="Disordered" evidence="2">
    <location>
        <begin position="1246"/>
        <end position="1273"/>
    </location>
</feature>
<dbReference type="Proteomes" id="UP000516260">
    <property type="component" value="Chromosome 16"/>
</dbReference>
<dbReference type="SUPFAM" id="SSF57997">
    <property type="entry name" value="Tropomyosin"/>
    <property type="match status" value="1"/>
</dbReference>
<feature type="region of interest" description="Disordered" evidence="2">
    <location>
        <begin position="694"/>
        <end position="722"/>
    </location>
</feature>
<evidence type="ECO:0000313" key="4">
    <source>
        <dbReference type="Proteomes" id="UP000516260"/>
    </source>
</evidence>
<name>A0A4Z2BYL9_9TELE</name>
<feature type="region of interest" description="Disordered" evidence="2">
    <location>
        <begin position="514"/>
        <end position="544"/>
    </location>
</feature>
<feature type="region of interest" description="Disordered" evidence="2">
    <location>
        <begin position="1156"/>
        <end position="1177"/>
    </location>
</feature>
<feature type="coiled-coil region" evidence="1">
    <location>
        <begin position="185"/>
        <end position="224"/>
    </location>
</feature>
<sequence length="1310" mass="149786">MLTDGAGSLSRNGDVSGDGRADRQAGAGHQITRQATGPARSGFRLCTSRSFSSLHTSSLSAAPFMRSSRSLSRLDQRSTTDEQRWCLLALCYDLWDETQLGPNSVEECEAQSRPPYPEVTWSHCRKIKVNSRTCKCRILVKTDDQSEVQQPSLKMTCDDVKVSKEQQTGQLMKENDGPNQDQVQILRLQRINHDLRSELEMLKRDQEETREAELRRRVDLLAQQAQLLVTGDATALAQVQLEQDRRKFFDLQAEWERCIASLQSQLDISEEQKKEAQLSLKKLQLDLERLPIIQQENERLHEQLEEVTRQLSSTEEAQAEKETRLEKHLTLLQASQDRERRSLATSLQQAEEHVKDLQQRLDDAEAQVLNMNKTEAWATEMERAKEELQEELRCAVTGGKKLQEEIEQLQHLCQELQNQFSASDQEVNQLETRLKTKEMHFHSLESAHEKVCEELQGALRKAEQKELETQDMHDHYKTLLDKKEQELCEVLLKMEVLGNSLEETEVKLNELLSGASCAPPQPKEEPSEPAQQSESHVDCSNVSDDPHRVRITSCSSDSTYQDFASTEEDQERFMSVIQILESKLFLTEEKLWDIMQRLEAHQSGISCQDPTLCSQLTQSRASSQHLSLLLHSQAKKNQHFAQETESCCGSLIGRFQVALNIIQACRERLHWAPVDTADFEKQLATVAACLQQGERDAERHKQESRDISNGEDKILSDETAAAAKSCTGPESVERYLKNEISIIEHMVCVLKSKRASTKLFSLAVKEDEEGVTNKFKSLISQRINLKKGGEYDKAEIEGPVSRACADAELIYSALKLQWQLQHQRKSLADISPPELASYEELGAKMDGRAEEDRKQVEMDRQPDWLERLLSRLKKRVKGLQQLVREISDDSGGHCDVDDAWKNAPAADLNWTLEEARLIFLSERLKLDLEQESRGGGISIKDEQAALNHSPCAPGEDNNRSGEELEFLDCMSQKIPKHMQEINIFHEKRLRKLQRDFEEKVQELQQIHKEEMKHAHSEGFRKQTDPQASSDEDFSALEEKHMQLIQDLQQQHDQQVAALLMEKDRQLQKEMAAAVAAVRTALKWEPGRNPYTQDDVDVTQVHDEYDSEVQELQRELEVLSVQHSQKCLENSQLNQQLQEQQQALKQCQNQIRELKTKQRDETSEEQLPNGKPLHVSPHTADRYETEVILRAREAEMQFLRQEAQSLKEELKIARMDKIYAQNKLKALHMKSPDEPCRTTNNLRDSFKFSTWSPTRSASGPSPEDTGAKTSCAANVKKSEKSSLLRGIRAVRSKSLKESLSAQERMKLFDSF</sequence>
<comment type="caution">
    <text evidence="3">The sequence shown here is derived from an EMBL/GenBank/DDBJ whole genome shotgun (WGS) entry which is preliminary data.</text>
</comment>
<feature type="coiled-coil region" evidence="1">
    <location>
        <begin position="1188"/>
        <end position="1215"/>
    </location>
</feature>
<reference evidence="3 4" key="1">
    <citation type="submission" date="2019-04" db="EMBL/GenBank/DDBJ databases">
        <title>The sequence and de novo assembly of Takifugu bimaculatus genome using PacBio and Hi-C technologies.</title>
        <authorList>
            <person name="Xu P."/>
            <person name="Liu B."/>
            <person name="Zhou Z."/>
        </authorList>
    </citation>
    <scope>NUCLEOTIDE SEQUENCE [LARGE SCALE GENOMIC DNA]</scope>
    <source>
        <strain evidence="3">TB-2018</strain>
        <tissue evidence="3">Muscle</tissue>
    </source>
</reference>
<dbReference type="GO" id="GO:0051015">
    <property type="term" value="F:actin filament binding"/>
    <property type="evidence" value="ECO:0007669"/>
    <property type="project" value="TreeGrafter"/>
</dbReference>
<protein>
    <submittedName>
        <fullName evidence="3">Uncharacterized protein</fullName>
    </submittedName>
</protein>
<dbReference type="EMBL" id="SWLE01000008">
    <property type="protein sequence ID" value="TNM97261.1"/>
    <property type="molecule type" value="Genomic_DNA"/>
</dbReference>
<organism evidence="3 4">
    <name type="scientific">Takifugu bimaculatus</name>
    <dbReference type="NCBI Taxonomy" id="433685"/>
    <lineage>
        <taxon>Eukaryota</taxon>
        <taxon>Metazoa</taxon>
        <taxon>Chordata</taxon>
        <taxon>Craniata</taxon>
        <taxon>Vertebrata</taxon>
        <taxon>Euteleostomi</taxon>
        <taxon>Actinopterygii</taxon>
        <taxon>Neopterygii</taxon>
        <taxon>Teleostei</taxon>
        <taxon>Neoteleostei</taxon>
        <taxon>Acanthomorphata</taxon>
        <taxon>Eupercaria</taxon>
        <taxon>Tetraodontiformes</taxon>
        <taxon>Tetradontoidea</taxon>
        <taxon>Tetraodontidae</taxon>
        <taxon>Takifugu</taxon>
    </lineage>
</organism>
<dbReference type="PANTHER" id="PTHR17271:SF9">
    <property type="entry name" value="MYOSIN PHOSPHATASE RHO-INTERACTING PROTEIN"/>
    <property type="match status" value="1"/>
</dbReference>
<feature type="coiled-coil region" evidence="1">
    <location>
        <begin position="259"/>
        <end position="472"/>
    </location>
</feature>
<accession>A0A4Z2BYL9</accession>
<proteinExistence type="predicted"/>
<evidence type="ECO:0000256" key="2">
    <source>
        <dbReference type="SAM" id="MobiDB-lite"/>
    </source>
</evidence>
<feature type="compositionally biased region" description="Basic and acidic residues" evidence="2">
    <location>
        <begin position="694"/>
        <end position="716"/>
    </location>
</feature>
<dbReference type="PANTHER" id="PTHR17271">
    <property type="entry name" value="PLECKSTRIN HOMOLOGY PH DOMAIN-CONTAINING PROTEIN"/>
    <property type="match status" value="1"/>
</dbReference>
<feature type="compositionally biased region" description="Polar residues" evidence="2">
    <location>
        <begin position="1246"/>
        <end position="1258"/>
    </location>
</feature>
<evidence type="ECO:0000256" key="1">
    <source>
        <dbReference type="SAM" id="Coils"/>
    </source>
</evidence>
<dbReference type="InterPro" id="IPR052223">
    <property type="entry name" value="Actin_Cytoskeleton_Reg"/>
</dbReference>
<dbReference type="GO" id="GO:0015629">
    <property type="term" value="C:actin cytoskeleton"/>
    <property type="evidence" value="ECO:0007669"/>
    <property type="project" value="TreeGrafter"/>
</dbReference>